<dbReference type="Proteomes" id="UP000480548">
    <property type="component" value="Unassembled WGS sequence"/>
</dbReference>
<name>A0A7C8J5U1_ORBOL</name>
<evidence type="ECO:0000313" key="2">
    <source>
        <dbReference type="EMBL" id="KAF3079926.1"/>
    </source>
</evidence>
<evidence type="ECO:0000256" key="1">
    <source>
        <dbReference type="SAM" id="MobiDB-lite"/>
    </source>
</evidence>
<dbReference type="AlphaFoldDB" id="A0A7C8J5U1"/>
<sequence length="137" mass="15533">MQEYIPKKLKKSSRAGFRHFQLPAITIHQACRIVALPFPSGLPRPPLKNKERDGEQLSQYLPIQPRDNSNERNLLLQKTQPSSKTQGWLSKKSGQQRKLRRVTGDFEPDLLDGQKDDDLAIEKTGLASDVSNHPNHA</sequence>
<accession>A0A7C8J5U1</accession>
<evidence type="ECO:0000313" key="5">
    <source>
        <dbReference type="Proteomes" id="UP000480548"/>
    </source>
</evidence>
<organism evidence="2 4">
    <name type="scientific">Orbilia oligospora</name>
    <name type="common">Nematode-trapping fungus</name>
    <name type="synonym">Arthrobotrys oligospora</name>
    <dbReference type="NCBI Taxonomy" id="2813651"/>
    <lineage>
        <taxon>Eukaryota</taxon>
        <taxon>Fungi</taxon>
        <taxon>Dikarya</taxon>
        <taxon>Ascomycota</taxon>
        <taxon>Pezizomycotina</taxon>
        <taxon>Orbiliomycetes</taxon>
        <taxon>Orbiliales</taxon>
        <taxon>Orbiliaceae</taxon>
        <taxon>Orbilia</taxon>
    </lineage>
</organism>
<feature type="compositionally biased region" description="Polar residues" evidence="1">
    <location>
        <begin position="76"/>
        <end position="88"/>
    </location>
</feature>
<dbReference type="EMBL" id="WIQZ01000050">
    <property type="protein sequence ID" value="KAF3131189.1"/>
    <property type="molecule type" value="Genomic_DNA"/>
</dbReference>
<gene>
    <name evidence="2" type="ORF">TWF102_002534</name>
    <name evidence="3" type="ORF">TWF703_007893</name>
</gene>
<evidence type="ECO:0000313" key="4">
    <source>
        <dbReference type="Proteomes" id="UP000475325"/>
    </source>
</evidence>
<reference evidence="4 5" key="1">
    <citation type="submission" date="2019-06" db="EMBL/GenBank/DDBJ databases">
        <authorList>
            <person name="Palmer J.M."/>
        </authorList>
    </citation>
    <scope>NUCLEOTIDE SEQUENCE [LARGE SCALE GENOMIC DNA]</scope>
    <source>
        <strain evidence="2 4">TWF102</strain>
        <strain evidence="3 5">TWF703</strain>
    </source>
</reference>
<dbReference type="Proteomes" id="UP000475325">
    <property type="component" value="Unassembled WGS sequence"/>
</dbReference>
<proteinExistence type="predicted"/>
<dbReference type="EMBL" id="WIQW01000145">
    <property type="protein sequence ID" value="KAF3079926.1"/>
    <property type="molecule type" value="Genomic_DNA"/>
</dbReference>
<comment type="caution">
    <text evidence="2">The sequence shown here is derived from an EMBL/GenBank/DDBJ whole genome shotgun (WGS) entry which is preliminary data.</text>
</comment>
<feature type="region of interest" description="Disordered" evidence="1">
    <location>
        <begin position="38"/>
        <end position="117"/>
    </location>
</feature>
<protein>
    <submittedName>
        <fullName evidence="2">Uncharacterized protein</fullName>
    </submittedName>
</protein>
<evidence type="ECO:0000313" key="3">
    <source>
        <dbReference type="EMBL" id="KAF3131189.1"/>
    </source>
</evidence>